<dbReference type="NCBIfam" id="TIGR03298">
    <property type="entry name" value="argP"/>
    <property type="match status" value="1"/>
</dbReference>
<dbReference type="InterPro" id="IPR036390">
    <property type="entry name" value="WH_DNA-bd_sf"/>
</dbReference>
<dbReference type="PROSITE" id="PS50931">
    <property type="entry name" value="HTH_LYSR"/>
    <property type="match status" value="1"/>
</dbReference>
<evidence type="ECO:0000313" key="7">
    <source>
        <dbReference type="Proteomes" id="UP000239326"/>
    </source>
</evidence>
<dbReference type="InterPro" id="IPR000847">
    <property type="entry name" value="LysR_HTH_N"/>
</dbReference>
<dbReference type="AlphaFoldDB" id="A0A2S0N446"/>
<feature type="domain" description="HTH lysR-type" evidence="5">
    <location>
        <begin position="2"/>
        <end position="58"/>
    </location>
</feature>
<proteinExistence type="inferred from homology"/>
<dbReference type="InterPro" id="IPR017685">
    <property type="entry name" value="ArgP"/>
</dbReference>
<reference evidence="6 7" key="1">
    <citation type="submission" date="2018-03" db="EMBL/GenBank/DDBJ databases">
        <title>Genome sequencing of Simplicispira sp.</title>
        <authorList>
            <person name="Kim S.-J."/>
            <person name="Heo J."/>
            <person name="Kwon S.-W."/>
        </authorList>
    </citation>
    <scope>NUCLEOTIDE SEQUENCE [LARGE SCALE GENOMIC DNA]</scope>
    <source>
        <strain evidence="6 7">SC1-8</strain>
    </source>
</reference>
<dbReference type="EMBL" id="CP027669">
    <property type="protein sequence ID" value="AVO42934.1"/>
    <property type="molecule type" value="Genomic_DNA"/>
</dbReference>
<keyword evidence="7" id="KW-1185">Reference proteome</keyword>
<dbReference type="Gene3D" id="1.10.10.10">
    <property type="entry name" value="Winged helix-like DNA-binding domain superfamily/Winged helix DNA-binding domain"/>
    <property type="match status" value="1"/>
</dbReference>
<evidence type="ECO:0000256" key="1">
    <source>
        <dbReference type="ARBA" id="ARBA00009437"/>
    </source>
</evidence>
<gene>
    <name evidence="6" type="ORF">C6571_17965</name>
</gene>
<dbReference type="InterPro" id="IPR036388">
    <property type="entry name" value="WH-like_DNA-bd_sf"/>
</dbReference>
<dbReference type="SUPFAM" id="SSF53850">
    <property type="entry name" value="Periplasmic binding protein-like II"/>
    <property type="match status" value="1"/>
</dbReference>
<dbReference type="InterPro" id="IPR050176">
    <property type="entry name" value="LTTR"/>
</dbReference>
<evidence type="ECO:0000256" key="3">
    <source>
        <dbReference type="ARBA" id="ARBA00023125"/>
    </source>
</evidence>
<evidence type="ECO:0000256" key="4">
    <source>
        <dbReference type="ARBA" id="ARBA00023163"/>
    </source>
</evidence>
<evidence type="ECO:0000259" key="5">
    <source>
        <dbReference type="PROSITE" id="PS50931"/>
    </source>
</evidence>
<name>A0A2S0N446_9BURK</name>
<comment type="similarity">
    <text evidence="1">Belongs to the LysR transcriptional regulatory family.</text>
</comment>
<dbReference type="Pfam" id="PF03466">
    <property type="entry name" value="LysR_substrate"/>
    <property type="match status" value="1"/>
</dbReference>
<dbReference type="NCBIfam" id="NF002964">
    <property type="entry name" value="PRK03635.1"/>
    <property type="match status" value="1"/>
</dbReference>
<keyword evidence="4" id="KW-0804">Transcription</keyword>
<dbReference type="PANTHER" id="PTHR30579:SF2">
    <property type="entry name" value="HTH-TYPE TRANSCRIPTIONAL REGULATOR ARGP"/>
    <property type="match status" value="1"/>
</dbReference>
<dbReference type="KEGG" id="simp:C6571_17965"/>
<evidence type="ECO:0000256" key="2">
    <source>
        <dbReference type="ARBA" id="ARBA00023015"/>
    </source>
</evidence>
<dbReference type="GO" id="GO:0003677">
    <property type="term" value="F:DNA binding"/>
    <property type="evidence" value="ECO:0007669"/>
    <property type="project" value="UniProtKB-KW"/>
</dbReference>
<dbReference type="InterPro" id="IPR005119">
    <property type="entry name" value="LysR_subst-bd"/>
</dbReference>
<organism evidence="6 7">
    <name type="scientific">Simplicispira suum</name>
    <dbReference type="NCBI Taxonomy" id="2109915"/>
    <lineage>
        <taxon>Bacteria</taxon>
        <taxon>Pseudomonadati</taxon>
        <taxon>Pseudomonadota</taxon>
        <taxon>Betaproteobacteria</taxon>
        <taxon>Burkholderiales</taxon>
        <taxon>Comamonadaceae</taxon>
        <taxon>Simplicispira</taxon>
    </lineage>
</organism>
<keyword evidence="2" id="KW-0805">Transcription regulation</keyword>
<dbReference type="NCBIfam" id="NF009888">
    <property type="entry name" value="PRK13348.1"/>
    <property type="match status" value="1"/>
</dbReference>
<protein>
    <submittedName>
        <fullName evidence="6">ArgP/LysG family DNA-binding transcriptional regulator</fullName>
    </submittedName>
</protein>
<sequence>MFDYAALEALAAVLREGSFERAARRLHVTPSAISQRIKQLEERMGQVLVLRGSPCTGTDAGRQLCLHFEQVAMLENGLRRSHPSLHDGQGAAAPTLQLAVNADSLSTWFMDAMAAFADAGNELLDLRIDDQDHTAQRLRDGEVLAAVTASRTSIAGCNSWPLGSMAYVAAASPAFAARHWPQGASAHALAAAPMLSFGPKDRLQEQWLQAQGLPARAHPPRHYVPSNDGYVRGCERGLGWGMHPVALIESQLASGRLVPVVPGARLSIPLFWVHLRSAQAPLERLTQCVMAAARKSLTPDTGE</sequence>
<keyword evidence="3 6" id="KW-0238">DNA-binding</keyword>
<dbReference type="PANTHER" id="PTHR30579">
    <property type="entry name" value="TRANSCRIPTIONAL REGULATOR"/>
    <property type="match status" value="1"/>
</dbReference>
<accession>A0A2S0N446</accession>
<dbReference type="PRINTS" id="PR00039">
    <property type="entry name" value="HTHLYSR"/>
</dbReference>
<dbReference type="OrthoDB" id="3252676at2"/>
<dbReference type="SUPFAM" id="SSF46785">
    <property type="entry name" value="Winged helix' DNA-binding domain"/>
    <property type="match status" value="1"/>
</dbReference>
<dbReference type="GO" id="GO:0003700">
    <property type="term" value="F:DNA-binding transcription factor activity"/>
    <property type="evidence" value="ECO:0007669"/>
    <property type="project" value="InterPro"/>
</dbReference>
<dbReference type="RefSeq" id="WP_106447909.1">
    <property type="nucleotide sequence ID" value="NZ_CP027669.1"/>
</dbReference>
<dbReference type="Pfam" id="PF00126">
    <property type="entry name" value="HTH_1"/>
    <property type="match status" value="1"/>
</dbReference>
<dbReference type="Gene3D" id="3.40.190.290">
    <property type="match status" value="1"/>
</dbReference>
<dbReference type="Proteomes" id="UP000239326">
    <property type="component" value="Chromosome"/>
</dbReference>
<evidence type="ECO:0000313" key="6">
    <source>
        <dbReference type="EMBL" id="AVO42934.1"/>
    </source>
</evidence>